<evidence type="ECO:0000256" key="5">
    <source>
        <dbReference type="ARBA" id="ARBA00022605"/>
    </source>
</evidence>
<dbReference type="EC" id="2.3.3.13" evidence="3"/>
<dbReference type="InterPro" id="IPR000891">
    <property type="entry name" value="PYR_CT"/>
</dbReference>
<protein>
    <recommendedName>
        <fullName evidence="3">2-isopropylmalate synthase</fullName>
        <ecNumber evidence="3">2.3.3.13</ecNumber>
    </recommendedName>
</protein>
<keyword evidence="6 9" id="KW-0808">Transferase</keyword>
<dbReference type="GO" id="GO:0009098">
    <property type="term" value="P:L-leucine biosynthetic process"/>
    <property type="evidence" value="ECO:0007669"/>
    <property type="project" value="UniProtKB-KW"/>
</dbReference>
<keyword evidence="13" id="KW-1185">Reference proteome</keyword>
<feature type="domain" description="Pyruvate carboxyltransferase" evidence="11">
    <location>
        <begin position="6"/>
        <end position="266"/>
    </location>
</feature>
<dbReference type="PANTHER" id="PTHR10277:SF9">
    <property type="entry name" value="2-ISOPROPYLMALATE SYNTHASE 1, CHLOROPLASTIC-RELATED"/>
    <property type="match status" value="1"/>
</dbReference>
<keyword evidence="4" id="KW-0432">Leucine biosynthesis</keyword>
<dbReference type="RefSeq" id="WP_184983771.1">
    <property type="nucleotide sequence ID" value="NZ_BAAALO010000038.1"/>
</dbReference>
<comment type="caution">
    <text evidence="12">The sequence shown here is derived from an EMBL/GenBank/DDBJ whole genome shotgun (WGS) entry which is preliminary data.</text>
</comment>
<dbReference type="SUPFAM" id="SSF51569">
    <property type="entry name" value="Aldolase"/>
    <property type="match status" value="1"/>
</dbReference>
<organism evidence="12 13">
    <name type="scientific">Sphaerisporangium rubeum</name>
    <dbReference type="NCBI Taxonomy" id="321317"/>
    <lineage>
        <taxon>Bacteria</taxon>
        <taxon>Bacillati</taxon>
        <taxon>Actinomycetota</taxon>
        <taxon>Actinomycetes</taxon>
        <taxon>Streptosporangiales</taxon>
        <taxon>Streptosporangiaceae</taxon>
        <taxon>Sphaerisporangium</taxon>
    </lineage>
</organism>
<dbReference type="Proteomes" id="UP000555564">
    <property type="component" value="Unassembled WGS sequence"/>
</dbReference>
<dbReference type="PROSITE" id="PS00815">
    <property type="entry name" value="AIPM_HOMOCIT_SYNTH_1"/>
    <property type="match status" value="1"/>
</dbReference>
<keyword evidence="8" id="KW-0100">Branched-chain amino acid biosynthesis</keyword>
<comment type="pathway">
    <text evidence="1">Amino-acid biosynthesis; L-leucine biosynthesis; L-leucine from 3-methyl-2-oxobutanoate: step 1/4.</text>
</comment>
<evidence type="ECO:0000313" key="13">
    <source>
        <dbReference type="Proteomes" id="UP000555564"/>
    </source>
</evidence>
<keyword evidence="12" id="KW-0012">Acyltransferase</keyword>
<sequence length="389" mass="42133">MKKRRVFVHDTSLRDGEQAPGNSMDPRQKLALALALEAVGVDAIETGFPASSPAEAEATRLISRHLTTARFVTFCRAVRRDVDIAVAAGGTRNHQVQVLATASELHIERKRGITPEEAIAEVADTVRHAVSLGVESVSLGLEDASRGSDELLRALVRAAVAEGATCVGAADTTGCMTPDEYRALTEKMRVWAPPPVQLFTHCHEDFGLSLANTVAGLQGGADGVQTTIGGIGERAGNTAMEELVALLHYKGDRYGLYTDVDPGGMYAIYTQLRQVIGMAQPRNKAIFGEFAFGTAAGMHQQGMLRDPSTYEFVEPALFGRERSMLIARHSGRAVLRHILSRIGVEVSDDKLEELYRRHITERPGADCEDITVLERRLAAELVPVGARTH</sequence>
<evidence type="ECO:0000256" key="6">
    <source>
        <dbReference type="ARBA" id="ARBA00022679"/>
    </source>
</evidence>
<evidence type="ECO:0000313" key="12">
    <source>
        <dbReference type="EMBL" id="MBB6474876.1"/>
    </source>
</evidence>
<dbReference type="Pfam" id="PF22617">
    <property type="entry name" value="HCS_D2"/>
    <property type="match status" value="1"/>
</dbReference>
<keyword evidence="5" id="KW-0028">Amino-acid biosynthesis</keyword>
<feature type="region of interest" description="Disordered" evidence="10">
    <location>
        <begin position="1"/>
        <end position="25"/>
    </location>
</feature>
<evidence type="ECO:0000256" key="4">
    <source>
        <dbReference type="ARBA" id="ARBA00022430"/>
    </source>
</evidence>
<dbReference type="InterPro" id="IPR050073">
    <property type="entry name" value="2-IPM_HCS-like"/>
</dbReference>
<dbReference type="InterPro" id="IPR002034">
    <property type="entry name" value="AIPM/Hcit_synth_CS"/>
</dbReference>
<proteinExistence type="inferred from homology"/>
<dbReference type="InterPro" id="IPR013785">
    <property type="entry name" value="Aldolase_TIM"/>
</dbReference>
<evidence type="ECO:0000256" key="7">
    <source>
        <dbReference type="ARBA" id="ARBA00023211"/>
    </source>
</evidence>
<dbReference type="EMBL" id="JACHIU010000001">
    <property type="protein sequence ID" value="MBB6474876.1"/>
    <property type="molecule type" value="Genomic_DNA"/>
</dbReference>
<dbReference type="PROSITE" id="PS50991">
    <property type="entry name" value="PYR_CT"/>
    <property type="match status" value="1"/>
</dbReference>
<dbReference type="GO" id="GO:0003852">
    <property type="term" value="F:2-isopropylmalate synthase activity"/>
    <property type="evidence" value="ECO:0007669"/>
    <property type="project" value="UniProtKB-EC"/>
</dbReference>
<evidence type="ECO:0000256" key="3">
    <source>
        <dbReference type="ARBA" id="ARBA00012973"/>
    </source>
</evidence>
<feature type="compositionally biased region" description="Basic and acidic residues" evidence="10">
    <location>
        <begin position="7"/>
        <end position="17"/>
    </location>
</feature>
<dbReference type="Pfam" id="PF00682">
    <property type="entry name" value="HMGL-like"/>
    <property type="match status" value="1"/>
</dbReference>
<dbReference type="Gene3D" id="1.10.238.260">
    <property type="match status" value="1"/>
</dbReference>
<keyword evidence="7" id="KW-0464">Manganese</keyword>
<evidence type="ECO:0000256" key="10">
    <source>
        <dbReference type="SAM" id="MobiDB-lite"/>
    </source>
</evidence>
<accession>A0A7X0M9F1</accession>
<reference evidence="12 13" key="1">
    <citation type="submission" date="2020-08" db="EMBL/GenBank/DDBJ databases">
        <title>Sequencing the genomes of 1000 actinobacteria strains.</title>
        <authorList>
            <person name="Klenk H.-P."/>
        </authorList>
    </citation>
    <scope>NUCLEOTIDE SEQUENCE [LARGE SCALE GENOMIC DNA]</scope>
    <source>
        <strain evidence="12 13">DSM 44936</strain>
    </source>
</reference>
<dbReference type="AlphaFoldDB" id="A0A7X0M9F1"/>
<name>A0A7X0M9F1_9ACTN</name>
<comment type="similarity">
    <text evidence="2">Belongs to the alpha-IPM synthase/homocitrate synthase family. LeuA type 1 subfamily.</text>
</comment>
<evidence type="ECO:0000256" key="8">
    <source>
        <dbReference type="ARBA" id="ARBA00023304"/>
    </source>
</evidence>
<gene>
    <name evidence="12" type="ORF">BJ992_004307</name>
</gene>
<evidence type="ECO:0000256" key="9">
    <source>
        <dbReference type="RuleBase" id="RU003523"/>
    </source>
</evidence>
<evidence type="ECO:0000256" key="1">
    <source>
        <dbReference type="ARBA" id="ARBA00004689"/>
    </source>
</evidence>
<evidence type="ECO:0000259" key="11">
    <source>
        <dbReference type="PROSITE" id="PS50991"/>
    </source>
</evidence>
<dbReference type="Gene3D" id="3.20.20.70">
    <property type="entry name" value="Aldolase class I"/>
    <property type="match status" value="1"/>
</dbReference>
<dbReference type="PANTHER" id="PTHR10277">
    <property type="entry name" value="HOMOCITRATE SYNTHASE-RELATED"/>
    <property type="match status" value="1"/>
</dbReference>
<dbReference type="InterPro" id="IPR054691">
    <property type="entry name" value="LeuA/HCS_post-cat"/>
</dbReference>
<evidence type="ECO:0000256" key="2">
    <source>
        <dbReference type="ARBA" id="ARBA00009396"/>
    </source>
</evidence>